<dbReference type="AlphaFoldDB" id="A0AAD5WUK9"/>
<dbReference type="Pfam" id="PF05063">
    <property type="entry name" value="MT-A70"/>
    <property type="match status" value="1"/>
</dbReference>
<evidence type="ECO:0000256" key="2">
    <source>
        <dbReference type="SAM" id="MobiDB-lite"/>
    </source>
</evidence>
<name>A0AAD5WUK9_9PEZI</name>
<dbReference type="InterPro" id="IPR029063">
    <property type="entry name" value="SAM-dependent_MTases_sf"/>
</dbReference>
<dbReference type="GO" id="GO:0005634">
    <property type="term" value="C:nucleus"/>
    <property type="evidence" value="ECO:0007669"/>
    <property type="project" value="TreeGrafter"/>
</dbReference>
<dbReference type="PROSITE" id="PS51143">
    <property type="entry name" value="MT_A70"/>
    <property type="match status" value="1"/>
</dbReference>
<proteinExistence type="inferred from homology"/>
<evidence type="ECO:0000313" key="4">
    <source>
        <dbReference type="Proteomes" id="UP001201980"/>
    </source>
</evidence>
<sequence length="364" mass="40510">MESCVLFQNSTGSVVLIDLPKSIEECQVRPGQALDRTLIQQAAPPQASFSTPDPKKSGVQRDASLPPSVLLAELMAAETVRDALQQVYEEYSGPWTISRTPLFTVDSSTMMSGTGSRNASKGEENSSVTVEDCHFPSDSHYISGSICDTRDYLLKAAPMFDVIVLDPPWPNRSAKRKKNNYSTMGGLEEARTLLELIPVPAKLSDAGLVAVWITNSPGAYILLTGPKGMLSDWGLQIVAEWIWLKVTLSGKPLFDIDSERRKPWERLLIAKRKGAPALNQKVENKVIISAPDVHSRKPHLRPFFDSILGNDYRGLEVFARNLTSGWWSWGDEVLKFQNKKYWNAAQLEEYGEPRARSQSSRSNN</sequence>
<feature type="region of interest" description="Disordered" evidence="2">
    <location>
        <begin position="42"/>
        <end position="62"/>
    </location>
</feature>
<dbReference type="GO" id="GO:0003676">
    <property type="term" value="F:nucleic acid binding"/>
    <property type="evidence" value="ECO:0007669"/>
    <property type="project" value="InterPro"/>
</dbReference>
<dbReference type="PROSITE" id="PS00092">
    <property type="entry name" value="N6_MTASE"/>
    <property type="match status" value="1"/>
</dbReference>
<dbReference type="GO" id="GO:0032259">
    <property type="term" value="P:methylation"/>
    <property type="evidence" value="ECO:0007669"/>
    <property type="project" value="InterPro"/>
</dbReference>
<dbReference type="PANTHER" id="PTHR12829:SF4">
    <property type="entry name" value="N(6)-ADENINE-SPECIFIC METHYLTRANSFERASE METTL4"/>
    <property type="match status" value="1"/>
</dbReference>
<dbReference type="GO" id="GO:0008168">
    <property type="term" value="F:methyltransferase activity"/>
    <property type="evidence" value="ECO:0007669"/>
    <property type="project" value="InterPro"/>
</dbReference>
<evidence type="ECO:0000256" key="1">
    <source>
        <dbReference type="PROSITE-ProRule" id="PRU00489"/>
    </source>
</evidence>
<keyword evidence="4" id="KW-1185">Reference proteome</keyword>
<reference evidence="3" key="1">
    <citation type="submission" date="2022-07" db="EMBL/GenBank/DDBJ databases">
        <title>Draft genome sequence of Zalerion maritima ATCC 34329, a (micro)plastics degrading marine fungus.</title>
        <authorList>
            <person name="Paco A."/>
            <person name="Goncalves M.F.M."/>
            <person name="Rocha-Santos T.A.P."/>
            <person name="Alves A."/>
        </authorList>
    </citation>
    <scope>NUCLEOTIDE SEQUENCE</scope>
    <source>
        <strain evidence="3">ATCC 34329</strain>
    </source>
</reference>
<accession>A0AAD5WUK9</accession>
<dbReference type="InterPro" id="IPR002052">
    <property type="entry name" value="DNA_methylase_N6_adenine_CS"/>
</dbReference>
<evidence type="ECO:0000313" key="3">
    <source>
        <dbReference type="EMBL" id="KAJ2903586.1"/>
    </source>
</evidence>
<dbReference type="SUPFAM" id="SSF53335">
    <property type="entry name" value="S-adenosyl-L-methionine-dependent methyltransferases"/>
    <property type="match status" value="1"/>
</dbReference>
<protein>
    <recommendedName>
        <fullName evidence="5">MT-A70-domain-containing protein</fullName>
    </recommendedName>
</protein>
<gene>
    <name evidence="3" type="ORF">MKZ38_009639</name>
</gene>
<organism evidence="3 4">
    <name type="scientific">Zalerion maritima</name>
    <dbReference type="NCBI Taxonomy" id="339359"/>
    <lineage>
        <taxon>Eukaryota</taxon>
        <taxon>Fungi</taxon>
        <taxon>Dikarya</taxon>
        <taxon>Ascomycota</taxon>
        <taxon>Pezizomycotina</taxon>
        <taxon>Sordariomycetes</taxon>
        <taxon>Lulworthiomycetidae</taxon>
        <taxon>Lulworthiales</taxon>
        <taxon>Lulworthiaceae</taxon>
        <taxon>Zalerion</taxon>
    </lineage>
</organism>
<evidence type="ECO:0008006" key="5">
    <source>
        <dbReference type="Google" id="ProtNLM"/>
    </source>
</evidence>
<dbReference type="InterPro" id="IPR007757">
    <property type="entry name" value="MT-A70-like"/>
</dbReference>
<dbReference type="EMBL" id="JAKWBI020000077">
    <property type="protein sequence ID" value="KAJ2903586.1"/>
    <property type="molecule type" value="Genomic_DNA"/>
</dbReference>
<dbReference type="PANTHER" id="PTHR12829">
    <property type="entry name" value="N6-ADENOSINE-METHYLTRANSFERASE"/>
    <property type="match status" value="1"/>
</dbReference>
<comment type="similarity">
    <text evidence="1">Belongs to the MT-A70-like family.</text>
</comment>
<comment type="caution">
    <text evidence="3">The sequence shown here is derived from an EMBL/GenBank/DDBJ whole genome shotgun (WGS) entry which is preliminary data.</text>
</comment>
<dbReference type="Proteomes" id="UP001201980">
    <property type="component" value="Unassembled WGS sequence"/>
</dbReference>